<proteinExistence type="predicted"/>
<dbReference type="Pfam" id="PF06475">
    <property type="entry name" value="Glycolipid_bind"/>
    <property type="match status" value="1"/>
</dbReference>
<organism evidence="1 2">
    <name type="scientific">Spirosoma sordidisoli</name>
    <dbReference type="NCBI Taxonomy" id="2502893"/>
    <lineage>
        <taxon>Bacteria</taxon>
        <taxon>Pseudomonadati</taxon>
        <taxon>Bacteroidota</taxon>
        <taxon>Cytophagia</taxon>
        <taxon>Cytophagales</taxon>
        <taxon>Cytophagaceae</taxon>
        <taxon>Spirosoma</taxon>
    </lineage>
</organism>
<dbReference type="SUPFAM" id="SSF159275">
    <property type="entry name" value="PA1994-like"/>
    <property type="match status" value="1"/>
</dbReference>
<accession>A0A4Q2UPS4</accession>
<protein>
    <submittedName>
        <fullName evidence="1">Transcriptional regulator</fullName>
    </submittedName>
</protein>
<dbReference type="RefSeq" id="WP_077924012.1">
    <property type="nucleotide sequence ID" value="NZ_SBLB01000001.1"/>
</dbReference>
<dbReference type="Proteomes" id="UP000290407">
    <property type="component" value="Unassembled WGS sequence"/>
</dbReference>
<dbReference type="InterPro" id="IPR009467">
    <property type="entry name" value="Glycolipid-bd_prot_put"/>
</dbReference>
<keyword evidence="2" id="KW-1185">Reference proteome</keyword>
<evidence type="ECO:0000313" key="1">
    <source>
        <dbReference type="EMBL" id="RYC71713.1"/>
    </source>
</evidence>
<gene>
    <name evidence="1" type="ORF">EQG79_06165</name>
</gene>
<evidence type="ECO:0000313" key="2">
    <source>
        <dbReference type="Proteomes" id="UP000290407"/>
    </source>
</evidence>
<dbReference type="AlphaFoldDB" id="A0A4Q2UPS4"/>
<name>A0A4Q2UPS4_9BACT</name>
<comment type="caution">
    <text evidence="1">The sequence shown here is derived from an EMBL/GenBank/DDBJ whole genome shotgun (WGS) entry which is preliminary data.</text>
</comment>
<reference evidence="1 2" key="1">
    <citation type="submission" date="2019-01" db="EMBL/GenBank/DDBJ databases">
        <title>Spirosoma flava sp. nov., a propanil-degrading bacterium isolated from herbicide-contaminated soil.</title>
        <authorList>
            <person name="Zhang L."/>
            <person name="Jiang J.-D."/>
        </authorList>
    </citation>
    <scope>NUCLEOTIDE SEQUENCE [LARGE SCALE GENOMIC DNA]</scope>
    <source>
        <strain evidence="1 2">TY50</strain>
    </source>
</reference>
<dbReference type="EMBL" id="SBLB01000001">
    <property type="protein sequence ID" value="RYC71713.1"/>
    <property type="molecule type" value="Genomic_DNA"/>
</dbReference>
<sequence length="188" mass="21165">MQTTLLWAGLEHPSLEHCLITASATGFEIHSVIVGLADLGPYRVDYTITTDAYWQTTDCQLLMQLDTQTRQLHLRRDGNGNWLANNEKMTAWRGCTDVDISLTPFTNTLPINRLRLADGQAERIHVVYIDVLAQQTAAVHQRYTRRSATAYQYENVPNDFEATITVDGAGLVVDYPGLFTRHAQRQTG</sequence>